<dbReference type="PATRIC" id="fig|1461583.4.peg.2326"/>
<evidence type="ECO:0008006" key="2">
    <source>
        <dbReference type="Google" id="ProtNLM"/>
    </source>
</evidence>
<reference evidence="1" key="1">
    <citation type="submission" date="2014-07" db="EMBL/GenBank/DDBJ databases">
        <authorList>
            <person name="Urmite Genomes Urmite Genomes"/>
        </authorList>
    </citation>
    <scope>NUCLEOTIDE SEQUENCE</scope>
    <source>
        <strain evidence="1">13S34_air</strain>
    </source>
</reference>
<organism evidence="1">
    <name type="scientific">Metalysinibacillus saudimassiliensis</name>
    <dbReference type="NCBI Taxonomy" id="1461583"/>
    <lineage>
        <taxon>Bacteria</taxon>
        <taxon>Bacillati</taxon>
        <taxon>Bacillota</taxon>
        <taxon>Bacilli</taxon>
        <taxon>Bacillales</taxon>
        <taxon>Caryophanaceae</taxon>
        <taxon>Metalysinibacillus</taxon>
    </lineage>
</organism>
<name>A0A078MKT3_9BACL</name>
<accession>A0A078MKT3</accession>
<dbReference type="HOGENOM" id="CLU_191389_0_0_9"/>
<evidence type="ECO:0000313" key="1">
    <source>
        <dbReference type="EMBL" id="CEA05336.1"/>
    </source>
</evidence>
<protein>
    <recommendedName>
        <fullName evidence="2">Nucleic-acid-binding protein containing Zn-ribbon domain (DUF2082)</fullName>
    </recommendedName>
</protein>
<dbReference type="EMBL" id="LN483077">
    <property type="protein sequence ID" value="CEA05336.1"/>
    <property type="molecule type" value="Genomic_DNA"/>
</dbReference>
<proteinExistence type="predicted"/>
<gene>
    <name evidence="1" type="ORF">BN1050_02409</name>
</gene>
<sequence length="68" mass="7597">MKERKCHECETPMVGECTIRVEGGGYGIKIQKKGHGLFNRVAESPHVYVCPSCGYVAMYVDNAERFAD</sequence>
<dbReference type="AlphaFoldDB" id="A0A078MKT3"/>